<proteinExistence type="predicted"/>
<feature type="domain" description="NB-ARC" evidence="4">
    <location>
        <begin position="15"/>
        <end position="177"/>
    </location>
</feature>
<evidence type="ECO:0008006" key="8">
    <source>
        <dbReference type="Google" id="ProtNLM"/>
    </source>
</evidence>
<protein>
    <recommendedName>
        <fullName evidence="8">NB-ARC domain-containing protein</fullName>
    </recommendedName>
</protein>
<dbReference type="InterPro" id="IPR036388">
    <property type="entry name" value="WH-like_DNA-bd_sf"/>
</dbReference>
<dbReference type="GO" id="GO:0006952">
    <property type="term" value="P:defense response"/>
    <property type="evidence" value="ECO:0007669"/>
    <property type="project" value="UniProtKB-KW"/>
</dbReference>
<dbReference type="PANTHER" id="PTHR36766:SF70">
    <property type="entry name" value="DISEASE RESISTANCE PROTEIN RGA4"/>
    <property type="match status" value="1"/>
</dbReference>
<keyword evidence="7" id="KW-1185">Reference proteome</keyword>
<dbReference type="SUPFAM" id="SSF52058">
    <property type="entry name" value="L domain-like"/>
    <property type="match status" value="1"/>
</dbReference>
<dbReference type="PRINTS" id="PR00364">
    <property type="entry name" value="DISEASERSIST"/>
</dbReference>
<comment type="caution">
    <text evidence="6">The sequence shown here is derived from an EMBL/GenBank/DDBJ whole genome shotgun (WGS) entry which is preliminary data.</text>
</comment>
<evidence type="ECO:0000259" key="4">
    <source>
        <dbReference type="Pfam" id="PF00931"/>
    </source>
</evidence>
<dbReference type="Gene3D" id="1.10.8.430">
    <property type="entry name" value="Helical domain of apoptotic protease-activating factors"/>
    <property type="match status" value="1"/>
</dbReference>
<dbReference type="Gene3D" id="3.80.10.10">
    <property type="entry name" value="Ribonuclease Inhibitor"/>
    <property type="match status" value="1"/>
</dbReference>
<dbReference type="AlphaFoldDB" id="A0A8S1JGP2"/>
<dbReference type="Pfam" id="PF23598">
    <property type="entry name" value="LRR_14"/>
    <property type="match status" value="1"/>
</dbReference>
<organism evidence="6 7">
    <name type="scientific">Ostreobium quekettii</name>
    <dbReference type="NCBI Taxonomy" id="121088"/>
    <lineage>
        <taxon>Eukaryota</taxon>
        <taxon>Viridiplantae</taxon>
        <taxon>Chlorophyta</taxon>
        <taxon>core chlorophytes</taxon>
        <taxon>Ulvophyceae</taxon>
        <taxon>TCBD clade</taxon>
        <taxon>Bryopsidales</taxon>
        <taxon>Ostreobineae</taxon>
        <taxon>Ostreobiaceae</taxon>
        <taxon>Ostreobium</taxon>
    </lineage>
</organism>
<evidence type="ECO:0000313" key="7">
    <source>
        <dbReference type="Proteomes" id="UP000708148"/>
    </source>
</evidence>
<dbReference type="Gene3D" id="3.40.50.300">
    <property type="entry name" value="P-loop containing nucleotide triphosphate hydrolases"/>
    <property type="match status" value="1"/>
</dbReference>
<reference evidence="6" key="1">
    <citation type="submission" date="2020-12" db="EMBL/GenBank/DDBJ databases">
        <authorList>
            <person name="Iha C."/>
        </authorList>
    </citation>
    <scope>NUCLEOTIDE SEQUENCE</scope>
</reference>
<evidence type="ECO:0000256" key="1">
    <source>
        <dbReference type="ARBA" id="ARBA00004430"/>
    </source>
</evidence>
<dbReference type="PANTHER" id="PTHR36766">
    <property type="entry name" value="PLANT BROAD-SPECTRUM MILDEW RESISTANCE PROTEIN RPW8"/>
    <property type="match status" value="1"/>
</dbReference>
<dbReference type="InterPro" id="IPR002182">
    <property type="entry name" value="NB-ARC"/>
</dbReference>
<keyword evidence="3" id="KW-0611">Plant defense</keyword>
<evidence type="ECO:0000256" key="2">
    <source>
        <dbReference type="ARBA" id="ARBA00022737"/>
    </source>
</evidence>
<dbReference type="InterPro" id="IPR027417">
    <property type="entry name" value="P-loop_NTPase"/>
</dbReference>
<dbReference type="Proteomes" id="UP000708148">
    <property type="component" value="Unassembled WGS sequence"/>
</dbReference>
<name>A0A8S1JGP2_9CHLO</name>
<comment type="subcellular location">
    <subcellularLocation>
        <location evidence="1">Cytoplasm</location>
        <location evidence="1">Cytoskeleton</location>
        <location evidence="1">Cilium axoneme</location>
    </subcellularLocation>
</comment>
<dbReference type="OrthoDB" id="540763at2759"/>
<accession>A0A8S1JGP2</accession>
<dbReference type="InterPro" id="IPR055414">
    <property type="entry name" value="LRR_R13L4/SHOC2-like"/>
</dbReference>
<evidence type="ECO:0000256" key="3">
    <source>
        <dbReference type="ARBA" id="ARBA00022821"/>
    </source>
</evidence>
<dbReference type="EMBL" id="CAJHUC010003110">
    <property type="protein sequence ID" value="CAD7705377.1"/>
    <property type="molecule type" value="Genomic_DNA"/>
</dbReference>
<evidence type="ECO:0000313" key="6">
    <source>
        <dbReference type="EMBL" id="CAD7705377.1"/>
    </source>
</evidence>
<dbReference type="GO" id="GO:0043531">
    <property type="term" value="F:ADP binding"/>
    <property type="evidence" value="ECO:0007669"/>
    <property type="project" value="InterPro"/>
</dbReference>
<dbReference type="FunFam" id="3.40.50.300:FF:001091">
    <property type="entry name" value="Probable disease resistance protein At1g61300"/>
    <property type="match status" value="1"/>
</dbReference>
<dbReference type="Pfam" id="PF00931">
    <property type="entry name" value="NB-ARC"/>
    <property type="match status" value="1"/>
</dbReference>
<keyword evidence="2" id="KW-0677">Repeat</keyword>
<dbReference type="SUPFAM" id="SSF52540">
    <property type="entry name" value="P-loop containing nucleoside triphosphate hydrolases"/>
    <property type="match status" value="1"/>
</dbReference>
<gene>
    <name evidence="6" type="ORF">OSTQU699_LOCUS10732</name>
</gene>
<dbReference type="InterPro" id="IPR042197">
    <property type="entry name" value="Apaf_helical"/>
</dbReference>
<evidence type="ECO:0000259" key="5">
    <source>
        <dbReference type="Pfam" id="PF23598"/>
    </source>
</evidence>
<dbReference type="InterPro" id="IPR032675">
    <property type="entry name" value="LRR_dom_sf"/>
</dbReference>
<feature type="domain" description="Disease resistance R13L4/SHOC-2-like LRR" evidence="5">
    <location>
        <begin position="420"/>
        <end position="570"/>
    </location>
</feature>
<dbReference type="GO" id="GO:0005930">
    <property type="term" value="C:axoneme"/>
    <property type="evidence" value="ECO:0007669"/>
    <property type="project" value="UniProtKB-SubCell"/>
</dbReference>
<dbReference type="Gene3D" id="1.10.10.10">
    <property type="entry name" value="Winged helix-like DNA-binding domain superfamily/Winged helix DNA-binding domain"/>
    <property type="match status" value="1"/>
</dbReference>
<sequence length="631" mass="70219">MLQMRLPEHLVSLDDKVHAVQDIMNHVDTEVVVLVGMGGIGKTTLAKAVYESERSRNNFDEIAWVTMGRDPNILQCLQQIWAQLVSSERNPSCSNMEDLKSEHLSTLKKKCVLLVLDDVWSVNSLEKLKITVSNGDSRLLVTSRDMKVARGVGAKVYDVGLLDKNSSLELFCKCAFGMPGIPDEKVKYRPFVEQMVMQCAQLPLALQVVGSLAREFRQLAEWEAGVSRLQQSRSLGAVYEDDLLSVLRISYEDLDDFQKAFFFCLVCYPEDSHVKVSDLVEQWVACLDVEADSDVEDCFLDGYTICLQLMDRSLFMYDAVPESAGDADMMNNTSCYLHDFLREVGLRLASKDRPLAAREKLLFPNLHQLRDKTVMARHLSTCGDASNCWPEGFEAPSMVSLISRDSGLTALPSKLVLSPHLRILDLSRSAIGEISPSIREISLLQVLRLDGCNGVSMLPKELTDLSHLTVLSLRDCPGLQSLPESLGNLTRLHSLFIGCHKLQHLPASIVNATRMRRLDLSGCEILMSLPDGLGQFSYLQVLSLAGCKDITSIPQSLGFITGLQVLCLSWCRGITVLPNEIGLLSHLQTLDLSECRGLTRLPESVTQLCELQTLNLNGCWSLTWIPDLELV</sequence>